<feature type="domain" description="HTH marR-type" evidence="2">
    <location>
        <begin position="6"/>
        <end position="138"/>
    </location>
</feature>
<keyword evidence="4" id="KW-1185">Reference proteome</keyword>
<dbReference type="PANTHER" id="PTHR33164">
    <property type="entry name" value="TRANSCRIPTIONAL REGULATOR, MARR FAMILY"/>
    <property type="match status" value="1"/>
</dbReference>
<proteinExistence type="predicted"/>
<dbReference type="InterPro" id="IPR011991">
    <property type="entry name" value="ArsR-like_HTH"/>
</dbReference>
<dbReference type="PANTHER" id="PTHR33164:SF13">
    <property type="entry name" value="4-HYDROXYPHENYLACETATE CATABOLISM PROTEIN"/>
    <property type="match status" value="1"/>
</dbReference>
<reference evidence="4" key="1">
    <citation type="journal article" date="2019" name="Int. J. Syst. Evol. Microbiol.">
        <title>The Global Catalogue of Microorganisms (GCM) 10K type strain sequencing project: providing services to taxonomists for standard genome sequencing and annotation.</title>
        <authorList>
            <consortium name="The Broad Institute Genomics Platform"/>
            <consortium name="The Broad Institute Genome Sequencing Center for Infectious Disease"/>
            <person name="Wu L."/>
            <person name="Ma J."/>
        </authorList>
    </citation>
    <scope>NUCLEOTIDE SEQUENCE [LARGE SCALE GENOMIC DNA]</scope>
    <source>
        <strain evidence="4">JCM 17939</strain>
    </source>
</reference>
<feature type="region of interest" description="Disordered" evidence="1">
    <location>
        <begin position="140"/>
        <end position="161"/>
    </location>
</feature>
<dbReference type="EMBL" id="BAABHK010000006">
    <property type="protein sequence ID" value="GAA4628430.1"/>
    <property type="molecule type" value="Genomic_DNA"/>
</dbReference>
<name>A0ABP8UE51_9ACTN</name>
<gene>
    <name evidence="3" type="ORF">GCM10023196_044750</name>
</gene>
<evidence type="ECO:0000313" key="3">
    <source>
        <dbReference type="EMBL" id="GAA4628430.1"/>
    </source>
</evidence>
<sequence length="161" mass="17574">MADSFGPPIGLVLSQTAKTVSRVFDDALAAVGGSVPIWLVLLTLKSRRPANQRELARAVGIQGATLTHHLNAMEADGLITRRRDPANRRIHQVTLTERGEELFLKLAAAAQSHDQRLRQGLAPEEIATLHRLLNRLQDNVTAEPPDTGRPDGSLQCPPENE</sequence>
<protein>
    <submittedName>
        <fullName evidence="3">MarR family winged helix-turn-helix transcriptional regulator</fullName>
    </submittedName>
</protein>
<dbReference type="PRINTS" id="PR00598">
    <property type="entry name" value="HTHMARR"/>
</dbReference>
<dbReference type="Proteomes" id="UP001501442">
    <property type="component" value="Unassembled WGS sequence"/>
</dbReference>
<dbReference type="CDD" id="cd00090">
    <property type="entry name" value="HTH_ARSR"/>
    <property type="match status" value="1"/>
</dbReference>
<dbReference type="SMART" id="SM00347">
    <property type="entry name" value="HTH_MARR"/>
    <property type="match status" value="1"/>
</dbReference>
<accession>A0ABP8UE51</accession>
<dbReference type="Pfam" id="PF01047">
    <property type="entry name" value="MarR"/>
    <property type="match status" value="1"/>
</dbReference>
<comment type="caution">
    <text evidence="3">The sequence shown here is derived from an EMBL/GenBank/DDBJ whole genome shotgun (WGS) entry which is preliminary data.</text>
</comment>
<dbReference type="InterPro" id="IPR000835">
    <property type="entry name" value="HTH_MarR-typ"/>
</dbReference>
<dbReference type="InterPro" id="IPR036390">
    <property type="entry name" value="WH_DNA-bd_sf"/>
</dbReference>
<dbReference type="InterPro" id="IPR036388">
    <property type="entry name" value="WH-like_DNA-bd_sf"/>
</dbReference>
<dbReference type="Gene3D" id="1.10.10.10">
    <property type="entry name" value="Winged helix-like DNA-binding domain superfamily/Winged helix DNA-binding domain"/>
    <property type="match status" value="1"/>
</dbReference>
<dbReference type="SUPFAM" id="SSF46785">
    <property type="entry name" value="Winged helix' DNA-binding domain"/>
    <property type="match status" value="1"/>
</dbReference>
<evidence type="ECO:0000256" key="1">
    <source>
        <dbReference type="SAM" id="MobiDB-lite"/>
    </source>
</evidence>
<dbReference type="RefSeq" id="WP_345432884.1">
    <property type="nucleotide sequence ID" value="NZ_BAABHK010000006.1"/>
</dbReference>
<dbReference type="InterPro" id="IPR039422">
    <property type="entry name" value="MarR/SlyA-like"/>
</dbReference>
<organism evidence="3 4">
    <name type="scientific">Actinoallomurus vinaceus</name>
    <dbReference type="NCBI Taxonomy" id="1080074"/>
    <lineage>
        <taxon>Bacteria</taxon>
        <taxon>Bacillati</taxon>
        <taxon>Actinomycetota</taxon>
        <taxon>Actinomycetes</taxon>
        <taxon>Streptosporangiales</taxon>
        <taxon>Thermomonosporaceae</taxon>
        <taxon>Actinoallomurus</taxon>
    </lineage>
</organism>
<dbReference type="PROSITE" id="PS50995">
    <property type="entry name" value="HTH_MARR_2"/>
    <property type="match status" value="1"/>
</dbReference>
<evidence type="ECO:0000313" key="4">
    <source>
        <dbReference type="Proteomes" id="UP001501442"/>
    </source>
</evidence>
<evidence type="ECO:0000259" key="2">
    <source>
        <dbReference type="PROSITE" id="PS50995"/>
    </source>
</evidence>